<evidence type="ECO:0000256" key="1">
    <source>
        <dbReference type="SAM" id="SignalP"/>
    </source>
</evidence>
<organism evidence="3 4">
    <name type="scientific">Chitinophaga agrisoli</name>
    <dbReference type="NCBI Taxonomy" id="2607653"/>
    <lineage>
        <taxon>Bacteria</taxon>
        <taxon>Pseudomonadati</taxon>
        <taxon>Bacteroidota</taxon>
        <taxon>Chitinophagia</taxon>
        <taxon>Chitinophagales</taxon>
        <taxon>Chitinophagaceae</taxon>
        <taxon>Chitinophaga</taxon>
    </lineage>
</organism>
<dbReference type="InterPro" id="IPR014756">
    <property type="entry name" value="Ig_E-set"/>
</dbReference>
<keyword evidence="4" id="KW-1185">Reference proteome</keyword>
<dbReference type="Pfam" id="PF01833">
    <property type="entry name" value="TIG"/>
    <property type="match status" value="1"/>
</dbReference>
<dbReference type="Gene3D" id="2.60.40.10">
    <property type="entry name" value="Immunoglobulins"/>
    <property type="match status" value="1"/>
</dbReference>
<dbReference type="Proteomes" id="UP000324611">
    <property type="component" value="Unassembled WGS sequence"/>
</dbReference>
<feature type="signal peptide" evidence="1">
    <location>
        <begin position="1"/>
        <end position="18"/>
    </location>
</feature>
<feature type="domain" description="IPT/TIG" evidence="2">
    <location>
        <begin position="40"/>
        <end position="104"/>
    </location>
</feature>
<dbReference type="RefSeq" id="WP_149836503.1">
    <property type="nucleotide sequence ID" value="NZ_VUOC01000001.1"/>
</dbReference>
<dbReference type="SUPFAM" id="SSF81296">
    <property type="entry name" value="E set domains"/>
    <property type="match status" value="1"/>
</dbReference>
<dbReference type="InterPro" id="IPR002909">
    <property type="entry name" value="IPT_dom"/>
</dbReference>
<dbReference type="AlphaFoldDB" id="A0A5B2W3V7"/>
<accession>A0A5B2W3V7</accession>
<comment type="caution">
    <text evidence="3">The sequence shown here is derived from an EMBL/GenBank/DDBJ whole genome shotgun (WGS) entry which is preliminary data.</text>
</comment>
<feature type="chain" id="PRO_5023064836" description="IPT/TIG domain-containing protein" evidence="1">
    <location>
        <begin position="19"/>
        <end position="122"/>
    </location>
</feature>
<dbReference type="InterPro" id="IPR013783">
    <property type="entry name" value="Ig-like_fold"/>
</dbReference>
<proteinExistence type="predicted"/>
<gene>
    <name evidence="3" type="ORF">F0L74_03865</name>
</gene>
<keyword evidence="1" id="KW-0732">Signal</keyword>
<sequence length="122" mass="12844">MKGKVVLMAYMAAIVCWLCGCHVNPAVKPEQGVSVTVIPHGTTNTFLAISGKGFSRKAGENTVIVGDKDAAIVSATPHRLIVKIPGFLQGKVPVTVKVKEQTSNVAYLEYAVVGALAEALRP</sequence>
<reference evidence="3 4" key="2">
    <citation type="submission" date="2019-09" db="EMBL/GenBank/DDBJ databases">
        <authorList>
            <person name="Jin C."/>
        </authorList>
    </citation>
    <scope>NUCLEOTIDE SEQUENCE [LARGE SCALE GENOMIC DNA]</scope>
    <source>
        <strain evidence="3 4">BN140078</strain>
    </source>
</reference>
<protein>
    <recommendedName>
        <fullName evidence="2">IPT/TIG domain-containing protein</fullName>
    </recommendedName>
</protein>
<evidence type="ECO:0000259" key="2">
    <source>
        <dbReference type="Pfam" id="PF01833"/>
    </source>
</evidence>
<dbReference type="PROSITE" id="PS51257">
    <property type="entry name" value="PROKAR_LIPOPROTEIN"/>
    <property type="match status" value="1"/>
</dbReference>
<reference evidence="3 4" key="1">
    <citation type="submission" date="2019-09" db="EMBL/GenBank/DDBJ databases">
        <title>Chitinophaga ginsengihumi sp. nov., isolated from soil of ginseng rhizosphere.</title>
        <authorList>
            <person name="Lee J."/>
        </authorList>
    </citation>
    <scope>NUCLEOTIDE SEQUENCE [LARGE SCALE GENOMIC DNA]</scope>
    <source>
        <strain evidence="3 4">BN140078</strain>
    </source>
</reference>
<evidence type="ECO:0000313" key="3">
    <source>
        <dbReference type="EMBL" id="KAA2245107.1"/>
    </source>
</evidence>
<dbReference type="EMBL" id="VUOC01000001">
    <property type="protein sequence ID" value="KAA2245107.1"/>
    <property type="molecule type" value="Genomic_DNA"/>
</dbReference>
<evidence type="ECO:0000313" key="4">
    <source>
        <dbReference type="Proteomes" id="UP000324611"/>
    </source>
</evidence>
<name>A0A5B2W3V7_9BACT</name>